<feature type="transmembrane region" description="Helical" evidence="8">
    <location>
        <begin position="90"/>
        <end position="110"/>
    </location>
</feature>
<dbReference type="EMBL" id="QKYT01000074">
    <property type="protein sequence ID" value="RIA94752.1"/>
    <property type="molecule type" value="Genomic_DNA"/>
</dbReference>
<dbReference type="PANTHER" id="PTHR19139">
    <property type="entry name" value="AQUAPORIN TRANSPORTER"/>
    <property type="match status" value="1"/>
</dbReference>
<dbReference type="Pfam" id="PF00230">
    <property type="entry name" value="MIP"/>
    <property type="match status" value="1"/>
</dbReference>
<comment type="subcellular location">
    <subcellularLocation>
        <location evidence="1">Membrane</location>
        <topology evidence="1">Multi-pass membrane protein</topology>
    </subcellularLocation>
</comment>
<dbReference type="PRINTS" id="PR00783">
    <property type="entry name" value="MINTRINSICP"/>
</dbReference>
<keyword evidence="5 8" id="KW-1133">Transmembrane helix</keyword>
<dbReference type="InterPro" id="IPR034294">
    <property type="entry name" value="Aquaporin_transptr"/>
</dbReference>
<dbReference type="Proteomes" id="UP000265703">
    <property type="component" value="Unassembled WGS sequence"/>
</dbReference>
<dbReference type="GO" id="GO:0015250">
    <property type="term" value="F:water channel activity"/>
    <property type="evidence" value="ECO:0007669"/>
    <property type="project" value="TreeGrafter"/>
</dbReference>
<dbReference type="STRING" id="658196.A0A397TA55"/>
<gene>
    <name evidence="9" type="ORF">C1645_734538</name>
</gene>
<accession>A0A397TA55</accession>
<dbReference type="InterPro" id="IPR023271">
    <property type="entry name" value="Aquaporin-like"/>
</dbReference>
<evidence type="ECO:0000313" key="10">
    <source>
        <dbReference type="Proteomes" id="UP000265703"/>
    </source>
</evidence>
<keyword evidence="3 7" id="KW-0813">Transport</keyword>
<comment type="caution">
    <text evidence="9">The sequence shown here is derived from an EMBL/GenBank/DDBJ whole genome shotgun (WGS) entry which is preliminary data.</text>
</comment>
<dbReference type="OrthoDB" id="3222at2759"/>
<name>A0A397TA55_9GLOM</name>
<dbReference type="InterPro" id="IPR000425">
    <property type="entry name" value="MIP"/>
</dbReference>
<evidence type="ECO:0000256" key="6">
    <source>
        <dbReference type="ARBA" id="ARBA00023136"/>
    </source>
</evidence>
<dbReference type="GO" id="GO:0005886">
    <property type="term" value="C:plasma membrane"/>
    <property type="evidence" value="ECO:0007669"/>
    <property type="project" value="TreeGrafter"/>
</dbReference>
<evidence type="ECO:0000256" key="2">
    <source>
        <dbReference type="ARBA" id="ARBA00006175"/>
    </source>
</evidence>
<dbReference type="AlphaFoldDB" id="A0A397TA55"/>
<evidence type="ECO:0000256" key="1">
    <source>
        <dbReference type="ARBA" id="ARBA00004141"/>
    </source>
</evidence>
<evidence type="ECO:0000256" key="5">
    <source>
        <dbReference type="ARBA" id="ARBA00022989"/>
    </source>
</evidence>
<reference evidence="9 10" key="1">
    <citation type="submission" date="2018-06" db="EMBL/GenBank/DDBJ databases">
        <title>Comparative genomics reveals the genomic features of Rhizophagus irregularis, R. cerebriforme, R. diaphanum and Gigaspora rosea, and their symbiotic lifestyle signature.</title>
        <authorList>
            <person name="Morin E."/>
            <person name="San Clemente H."/>
            <person name="Chen E.C.H."/>
            <person name="De La Providencia I."/>
            <person name="Hainaut M."/>
            <person name="Kuo A."/>
            <person name="Kohler A."/>
            <person name="Murat C."/>
            <person name="Tang N."/>
            <person name="Roy S."/>
            <person name="Loubradou J."/>
            <person name="Henrissat B."/>
            <person name="Grigoriev I.V."/>
            <person name="Corradi N."/>
            <person name="Roux C."/>
            <person name="Martin F.M."/>
        </authorList>
    </citation>
    <scope>NUCLEOTIDE SEQUENCE [LARGE SCALE GENOMIC DNA]</scope>
    <source>
        <strain evidence="9 10">DAOM 227022</strain>
    </source>
</reference>
<evidence type="ECO:0000256" key="8">
    <source>
        <dbReference type="SAM" id="Phobius"/>
    </source>
</evidence>
<organism evidence="9 10">
    <name type="scientific">Glomus cerebriforme</name>
    <dbReference type="NCBI Taxonomy" id="658196"/>
    <lineage>
        <taxon>Eukaryota</taxon>
        <taxon>Fungi</taxon>
        <taxon>Fungi incertae sedis</taxon>
        <taxon>Mucoromycota</taxon>
        <taxon>Glomeromycotina</taxon>
        <taxon>Glomeromycetes</taxon>
        <taxon>Glomerales</taxon>
        <taxon>Glomeraceae</taxon>
        <taxon>Glomus</taxon>
    </lineage>
</organism>
<protein>
    <submittedName>
        <fullName evidence="9">Aquaporin 1</fullName>
    </submittedName>
</protein>
<keyword evidence="10" id="KW-1185">Reference proteome</keyword>
<dbReference type="SUPFAM" id="SSF81338">
    <property type="entry name" value="Aquaporin-like"/>
    <property type="match status" value="1"/>
</dbReference>
<keyword evidence="4 7" id="KW-0812">Transmembrane</keyword>
<feature type="transmembrane region" description="Helical" evidence="8">
    <location>
        <begin position="200"/>
        <end position="220"/>
    </location>
</feature>
<evidence type="ECO:0000256" key="3">
    <source>
        <dbReference type="ARBA" id="ARBA00022448"/>
    </source>
</evidence>
<feature type="transmembrane region" description="Helical" evidence="8">
    <location>
        <begin position="12"/>
        <end position="35"/>
    </location>
</feature>
<comment type="similarity">
    <text evidence="2 7">Belongs to the MIP/aquaporin (TC 1.A.8) family.</text>
</comment>
<feature type="transmembrane region" description="Helical" evidence="8">
    <location>
        <begin position="156"/>
        <end position="176"/>
    </location>
</feature>
<dbReference type="Gene3D" id="1.20.1080.10">
    <property type="entry name" value="Glycerol uptake facilitator protein"/>
    <property type="match status" value="1"/>
</dbReference>
<evidence type="ECO:0000256" key="7">
    <source>
        <dbReference type="RuleBase" id="RU000477"/>
    </source>
</evidence>
<evidence type="ECO:0000256" key="4">
    <source>
        <dbReference type="ARBA" id="ARBA00022692"/>
    </source>
</evidence>
<sequence>MGLKNDSITALAEFIGTTYFIFMGLGGADAIAAFAGTTLSNIDILATAFSFGWSLMINVWLWAHISGGVLNPAITLALMVTGDLEIIRGIFYIIAQFAGGIMGSLLVQLLQPIPIMALTTLANETSVIEGLLIEIVTTSLLTLTVYTSNVAERDKLLAAFGIGTSLLISILVAGPYTGASLNPARTFGPAIVAGKVSGDLWIYFLGPILGSLLAAIYNVIFERYRTTEYLTYDQVSFFTIITLWRKRRKIESN</sequence>
<evidence type="ECO:0000313" key="9">
    <source>
        <dbReference type="EMBL" id="RIA94752.1"/>
    </source>
</evidence>
<proteinExistence type="inferred from homology"/>
<keyword evidence="6 8" id="KW-0472">Membrane</keyword>
<dbReference type="PANTHER" id="PTHR19139:SF199">
    <property type="entry name" value="MIP17260P"/>
    <property type="match status" value="1"/>
</dbReference>
<feature type="transmembrane region" description="Helical" evidence="8">
    <location>
        <begin position="55"/>
        <end position="78"/>
    </location>
</feature>
<feature type="transmembrane region" description="Helical" evidence="8">
    <location>
        <begin position="130"/>
        <end position="149"/>
    </location>
</feature>